<dbReference type="InterPro" id="IPR036249">
    <property type="entry name" value="Thioredoxin-like_sf"/>
</dbReference>
<dbReference type="InterPro" id="IPR000866">
    <property type="entry name" value="AhpC/TSA"/>
</dbReference>
<dbReference type="GO" id="GO:0016209">
    <property type="term" value="F:antioxidant activity"/>
    <property type="evidence" value="ECO:0007669"/>
    <property type="project" value="InterPro"/>
</dbReference>
<dbReference type="PANTHER" id="PTHR42852:SF1">
    <property type="entry name" value="THIOREDOXIN-LIKE PROTEIN YNEN"/>
    <property type="match status" value="1"/>
</dbReference>
<feature type="transmembrane region" description="Helical" evidence="2">
    <location>
        <begin position="6"/>
        <end position="23"/>
    </location>
</feature>
<gene>
    <name evidence="4" type="ORF">GCM10008025_02710</name>
</gene>
<proteinExistence type="predicted"/>
<name>A0A916W356_9BACI</name>
<keyword evidence="2" id="KW-1133">Transmembrane helix</keyword>
<keyword evidence="1" id="KW-1015">Disulfide bond</keyword>
<dbReference type="InterPro" id="IPR050553">
    <property type="entry name" value="Thioredoxin_ResA/DsbE_sf"/>
</dbReference>
<dbReference type="InterPro" id="IPR013766">
    <property type="entry name" value="Thioredoxin_domain"/>
</dbReference>
<dbReference type="PROSITE" id="PS51352">
    <property type="entry name" value="THIOREDOXIN_2"/>
    <property type="match status" value="1"/>
</dbReference>
<reference evidence="4" key="2">
    <citation type="submission" date="2020-09" db="EMBL/GenBank/DDBJ databases">
        <authorList>
            <person name="Sun Q."/>
            <person name="Zhou Y."/>
        </authorList>
    </citation>
    <scope>NUCLEOTIDE SEQUENCE</scope>
    <source>
        <strain evidence="4">CGMCC 1.12408</strain>
    </source>
</reference>
<keyword evidence="2" id="KW-0812">Transmembrane</keyword>
<dbReference type="EMBL" id="BMEY01000001">
    <property type="protein sequence ID" value="GGA62211.1"/>
    <property type="molecule type" value="Genomic_DNA"/>
</dbReference>
<dbReference type="Proteomes" id="UP000613512">
    <property type="component" value="Unassembled WGS sequence"/>
</dbReference>
<dbReference type="PANTHER" id="PTHR42852">
    <property type="entry name" value="THIOL:DISULFIDE INTERCHANGE PROTEIN DSBE"/>
    <property type="match status" value="1"/>
</dbReference>
<accession>A0A916W356</accession>
<dbReference type="Gene3D" id="3.40.30.10">
    <property type="entry name" value="Glutaredoxin"/>
    <property type="match status" value="1"/>
</dbReference>
<evidence type="ECO:0000256" key="1">
    <source>
        <dbReference type="ARBA" id="ARBA00023157"/>
    </source>
</evidence>
<keyword evidence="2" id="KW-0472">Membrane</keyword>
<dbReference type="RefSeq" id="WP_188382879.1">
    <property type="nucleotide sequence ID" value="NZ_BMEY01000001.1"/>
</dbReference>
<dbReference type="CDD" id="cd02966">
    <property type="entry name" value="TlpA_like_family"/>
    <property type="match status" value="1"/>
</dbReference>
<evidence type="ECO:0000259" key="3">
    <source>
        <dbReference type="PROSITE" id="PS51352"/>
    </source>
</evidence>
<evidence type="ECO:0000256" key="2">
    <source>
        <dbReference type="SAM" id="Phobius"/>
    </source>
</evidence>
<evidence type="ECO:0000313" key="4">
    <source>
        <dbReference type="EMBL" id="GGA62211.1"/>
    </source>
</evidence>
<keyword evidence="5" id="KW-1185">Reference proteome</keyword>
<dbReference type="InterPro" id="IPR017937">
    <property type="entry name" value="Thioredoxin_CS"/>
</dbReference>
<dbReference type="SUPFAM" id="SSF52833">
    <property type="entry name" value="Thioredoxin-like"/>
    <property type="match status" value="1"/>
</dbReference>
<comment type="caution">
    <text evidence="4">The sequence shown here is derived from an EMBL/GenBank/DDBJ whole genome shotgun (WGS) entry which is preliminary data.</text>
</comment>
<organism evidence="4 5">
    <name type="scientific">Ornithinibacillus halotolerans</name>
    <dbReference type="NCBI Taxonomy" id="1274357"/>
    <lineage>
        <taxon>Bacteria</taxon>
        <taxon>Bacillati</taxon>
        <taxon>Bacillota</taxon>
        <taxon>Bacilli</taxon>
        <taxon>Bacillales</taxon>
        <taxon>Bacillaceae</taxon>
        <taxon>Ornithinibacillus</taxon>
    </lineage>
</organism>
<dbReference type="Pfam" id="PF00578">
    <property type="entry name" value="AhpC-TSA"/>
    <property type="match status" value="1"/>
</dbReference>
<protein>
    <recommendedName>
        <fullName evidence="3">Thioredoxin domain-containing protein</fullName>
    </recommendedName>
</protein>
<dbReference type="GO" id="GO:0016491">
    <property type="term" value="F:oxidoreductase activity"/>
    <property type="evidence" value="ECO:0007669"/>
    <property type="project" value="InterPro"/>
</dbReference>
<dbReference type="AlphaFoldDB" id="A0A916W356"/>
<dbReference type="PROSITE" id="PS00194">
    <property type="entry name" value="THIOREDOXIN_1"/>
    <property type="match status" value="1"/>
</dbReference>
<reference evidence="4" key="1">
    <citation type="journal article" date="2014" name="Int. J. Syst. Evol. Microbiol.">
        <title>Complete genome sequence of Corynebacterium casei LMG S-19264T (=DSM 44701T), isolated from a smear-ripened cheese.</title>
        <authorList>
            <consortium name="US DOE Joint Genome Institute (JGI-PGF)"/>
            <person name="Walter F."/>
            <person name="Albersmeier A."/>
            <person name="Kalinowski J."/>
            <person name="Ruckert C."/>
        </authorList>
    </citation>
    <scope>NUCLEOTIDE SEQUENCE</scope>
    <source>
        <strain evidence="4">CGMCC 1.12408</strain>
    </source>
</reference>
<evidence type="ECO:0000313" key="5">
    <source>
        <dbReference type="Proteomes" id="UP000613512"/>
    </source>
</evidence>
<feature type="domain" description="Thioredoxin" evidence="3">
    <location>
        <begin position="58"/>
        <end position="198"/>
    </location>
</feature>
<sequence length="198" mass="22029">MLKNTLGIGLLVVLGAILVMNVLDHNKEEKASGPNFVDVTGDPSVEGVAIFSPGDIGIKEGDQAPEFELPLINGETVKLSDLKGKKVLINFWASWCGPCKKEMPEIEQLYKEHGDEIAILAINATDSERNEEVVLDYIQENNYTFPVALDRDMSVTDEMYKVISIPTSYFIDTEGKINTRFIGPMTYDFMMDTINAMN</sequence>